<comment type="caution">
    <text evidence="1">The sequence shown here is derived from an EMBL/GenBank/DDBJ whole genome shotgun (WGS) entry which is preliminary data.</text>
</comment>
<dbReference type="OrthoDB" id="5902958at2"/>
<protein>
    <submittedName>
        <fullName evidence="1">Uncharacterized protein</fullName>
    </submittedName>
</protein>
<dbReference type="Proteomes" id="UP000286985">
    <property type="component" value="Unassembled WGS sequence"/>
</dbReference>
<dbReference type="RefSeq" id="WP_092842144.1">
    <property type="nucleotide sequence ID" value="NZ_FPCF01000011.1"/>
</dbReference>
<dbReference type="AlphaFoldDB" id="A0A432XBK2"/>
<evidence type="ECO:0000313" key="2">
    <source>
        <dbReference type="Proteomes" id="UP000286985"/>
    </source>
</evidence>
<gene>
    <name evidence="1" type="ORF">CWE24_12360</name>
</gene>
<sequence length="225" mass="25702">MRYKIPELLRNMFNASSAEQSKALKDKAMSFVRNGLVQAEAEQGIHRKQWFITSSTGEVTLYNALLLNAFFPDPKRVKFIFDDVRVRQESAEIVRSLVLDRQSLVGVTLLSPKSHLLIEKLFDVGEFDLRESKLPNPFHVLPQIALGSNIGLLQALLTQSASLDSRDSLLSAYLRQDWDEAMKHCSQIKKLAGQEESYRELIDAVERGYQEAQEFDQLIDIFKNQ</sequence>
<evidence type="ECO:0000313" key="1">
    <source>
        <dbReference type="EMBL" id="RUO45947.1"/>
    </source>
</evidence>
<keyword evidence="2" id="KW-1185">Reference proteome</keyword>
<name>A0A432XBK2_9GAMM</name>
<accession>A0A432XBK2</accession>
<reference evidence="2" key="1">
    <citation type="journal article" date="2018" name="Front. Microbiol.">
        <title>Genome-Based Analysis Reveals the Taxonomy and Diversity of the Family Idiomarinaceae.</title>
        <authorList>
            <person name="Liu Y."/>
            <person name="Lai Q."/>
            <person name="Shao Z."/>
        </authorList>
    </citation>
    <scope>NUCLEOTIDE SEQUENCE [LARGE SCALE GENOMIC DNA]</scope>
    <source>
        <strain evidence="2">908033</strain>
    </source>
</reference>
<dbReference type="EMBL" id="PIPU01000010">
    <property type="protein sequence ID" value="RUO45947.1"/>
    <property type="molecule type" value="Genomic_DNA"/>
</dbReference>
<organism evidence="1 2">
    <name type="scientific">Pseudidiomarina donghaiensis</name>
    <dbReference type="NCBI Taxonomy" id="519452"/>
    <lineage>
        <taxon>Bacteria</taxon>
        <taxon>Pseudomonadati</taxon>
        <taxon>Pseudomonadota</taxon>
        <taxon>Gammaproteobacteria</taxon>
        <taxon>Alteromonadales</taxon>
        <taxon>Idiomarinaceae</taxon>
        <taxon>Pseudidiomarina</taxon>
    </lineage>
</organism>
<proteinExistence type="predicted"/>
<dbReference type="STRING" id="519452.SAMN04488139_0076"/>